<proteinExistence type="predicted"/>
<evidence type="ECO:0000313" key="2">
    <source>
        <dbReference type="EMBL" id="KIM34241.1"/>
    </source>
</evidence>
<dbReference type="SUPFAM" id="SSF81383">
    <property type="entry name" value="F-box domain"/>
    <property type="match status" value="1"/>
</dbReference>
<dbReference type="InterPro" id="IPR036047">
    <property type="entry name" value="F-box-like_dom_sf"/>
</dbReference>
<dbReference type="AlphaFoldDB" id="A0A0C3BS78"/>
<sequence length="541" mass="61599">MLETNSVYSFLDLPPEISIQTLLNLEWNELLAVQRVNRAFKALIETSRIQYRIALGIAGYKDGPDSHPMAVSERLESLRTLQSCFVRLELPTKSRIEISGPTPIYELQGGVFVQGRHPPNAPNEMIGVNAWSFHDPTTPFGWQLPNFSSSIRDLTLDPSQDLLVLIEGGHRNKPLALRFLSLTTGGVHLSVRRDFNCPDYGPCDQGFIITICGDLVGLLSVDTSFFICNWKTGEVYVDIQILEEGAVDDFFFLDHERFVLVCRNSNPAKLQVYALRDDLGTSVQRYRIADYHLPLVHENVTISSIQARSDPPPRNDLPYTSSPRFTTPPYAVLMKERIFILTINMLNPEGHRNVILVMRAETLMNIPDAAKRAHGPAIVTSEMWMNQTRMLPNLIPANQWMCFCYGSRMVTCTEYITDTETRRVRHVKPSIIDFNPRLSAWVESGRTGTPWDPHLPLTMRKGSDAEFLREGGKKDTFWAEEWISGLPFIVETGPPDSNRYPLNHFESVVFMLDDRRLIVLKMARRGIFSAREARYMDIYTS</sequence>
<protein>
    <recommendedName>
        <fullName evidence="1">F-box domain-containing protein</fullName>
    </recommendedName>
</protein>
<accession>A0A0C3BS78</accession>
<dbReference type="HOGENOM" id="CLU_505381_0_0_1"/>
<dbReference type="EMBL" id="KN824277">
    <property type="protein sequence ID" value="KIM34241.1"/>
    <property type="molecule type" value="Genomic_DNA"/>
</dbReference>
<gene>
    <name evidence="2" type="ORF">M408DRAFT_19179</name>
</gene>
<name>A0A0C3BS78_SERVB</name>
<keyword evidence="3" id="KW-1185">Reference proteome</keyword>
<reference evidence="3" key="2">
    <citation type="submission" date="2015-01" db="EMBL/GenBank/DDBJ databases">
        <title>Evolutionary Origins and Diversification of the Mycorrhizal Mutualists.</title>
        <authorList>
            <consortium name="DOE Joint Genome Institute"/>
            <consortium name="Mycorrhizal Genomics Consortium"/>
            <person name="Kohler A."/>
            <person name="Kuo A."/>
            <person name="Nagy L.G."/>
            <person name="Floudas D."/>
            <person name="Copeland A."/>
            <person name="Barry K.W."/>
            <person name="Cichocki N."/>
            <person name="Veneault-Fourrey C."/>
            <person name="LaButti K."/>
            <person name="Lindquist E.A."/>
            <person name="Lipzen A."/>
            <person name="Lundell T."/>
            <person name="Morin E."/>
            <person name="Murat C."/>
            <person name="Riley R."/>
            <person name="Ohm R."/>
            <person name="Sun H."/>
            <person name="Tunlid A."/>
            <person name="Henrissat B."/>
            <person name="Grigoriev I.V."/>
            <person name="Hibbett D.S."/>
            <person name="Martin F."/>
        </authorList>
    </citation>
    <scope>NUCLEOTIDE SEQUENCE [LARGE SCALE GENOMIC DNA]</scope>
    <source>
        <strain evidence="3">MAFF 305830</strain>
    </source>
</reference>
<organism evidence="2 3">
    <name type="scientific">Serendipita vermifera MAFF 305830</name>
    <dbReference type="NCBI Taxonomy" id="933852"/>
    <lineage>
        <taxon>Eukaryota</taxon>
        <taxon>Fungi</taxon>
        <taxon>Dikarya</taxon>
        <taxon>Basidiomycota</taxon>
        <taxon>Agaricomycotina</taxon>
        <taxon>Agaricomycetes</taxon>
        <taxon>Sebacinales</taxon>
        <taxon>Serendipitaceae</taxon>
        <taxon>Serendipita</taxon>
    </lineage>
</organism>
<evidence type="ECO:0000259" key="1">
    <source>
        <dbReference type="PROSITE" id="PS50181"/>
    </source>
</evidence>
<dbReference type="Proteomes" id="UP000054097">
    <property type="component" value="Unassembled WGS sequence"/>
</dbReference>
<evidence type="ECO:0000313" key="3">
    <source>
        <dbReference type="Proteomes" id="UP000054097"/>
    </source>
</evidence>
<dbReference type="InterPro" id="IPR001810">
    <property type="entry name" value="F-box_dom"/>
</dbReference>
<dbReference type="OrthoDB" id="3256413at2759"/>
<reference evidence="2 3" key="1">
    <citation type="submission" date="2014-04" db="EMBL/GenBank/DDBJ databases">
        <authorList>
            <consortium name="DOE Joint Genome Institute"/>
            <person name="Kuo A."/>
            <person name="Zuccaro A."/>
            <person name="Kohler A."/>
            <person name="Nagy L.G."/>
            <person name="Floudas D."/>
            <person name="Copeland A."/>
            <person name="Barry K.W."/>
            <person name="Cichocki N."/>
            <person name="Veneault-Fourrey C."/>
            <person name="LaButti K."/>
            <person name="Lindquist E.A."/>
            <person name="Lipzen A."/>
            <person name="Lundell T."/>
            <person name="Morin E."/>
            <person name="Murat C."/>
            <person name="Sun H."/>
            <person name="Tunlid A."/>
            <person name="Henrissat B."/>
            <person name="Grigoriev I.V."/>
            <person name="Hibbett D.S."/>
            <person name="Martin F."/>
            <person name="Nordberg H.P."/>
            <person name="Cantor M.N."/>
            <person name="Hua S.X."/>
        </authorList>
    </citation>
    <scope>NUCLEOTIDE SEQUENCE [LARGE SCALE GENOMIC DNA]</scope>
    <source>
        <strain evidence="2 3">MAFF 305830</strain>
    </source>
</reference>
<dbReference type="PROSITE" id="PS50181">
    <property type="entry name" value="FBOX"/>
    <property type="match status" value="1"/>
</dbReference>
<dbReference type="STRING" id="933852.A0A0C3BS78"/>
<feature type="domain" description="F-box" evidence="1">
    <location>
        <begin position="7"/>
        <end position="53"/>
    </location>
</feature>